<sequence>MSNLVYSKFKYPTKDISPSITSVFGNSHKPFWKTANGEVLYMDEMKTSHLFYTFRMLYDGAAKKYEWPILRRYNGLESSPDWSDEFVIVNMFFLYQELMKRMRSEHIKPHWNRDLKFIINFLSQKFEVYQLERV</sequence>
<protein>
    <submittedName>
        <fullName evidence="1">Uncharacterized protein</fullName>
    </submittedName>
</protein>
<organism evidence="1">
    <name type="scientific">uncultured Caudovirales phage</name>
    <dbReference type="NCBI Taxonomy" id="2100421"/>
    <lineage>
        <taxon>Viruses</taxon>
        <taxon>Duplodnaviria</taxon>
        <taxon>Heunggongvirae</taxon>
        <taxon>Uroviricota</taxon>
        <taxon>Caudoviricetes</taxon>
        <taxon>Peduoviridae</taxon>
        <taxon>Maltschvirus</taxon>
        <taxon>Maltschvirus maltsch</taxon>
    </lineage>
</organism>
<accession>A0A6J5MHW1</accession>
<dbReference type="EMBL" id="LR796415">
    <property type="protein sequence ID" value="CAB4143239.1"/>
    <property type="molecule type" value="Genomic_DNA"/>
</dbReference>
<gene>
    <name evidence="1" type="ORF">UFOVP434_101</name>
</gene>
<evidence type="ECO:0000313" key="1">
    <source>
        <dbReference type="EMBL" id="CAB4143239.1"/>
    </source>
</evidence>
<reference evidence="1" key="1">
    <citation type="submission" date="2020-04" db="EMBL/GenBank/DDBJ databases">
        <authorList>
            <person name="Chiriac C."/>
            <person name="Salcher M."/>
            <person name="Ghai R."/>
            <person name="Kavagutti S V."/>
        </authorList>
    </citation>
    <scope>NUCLEOTIDE SEQUENCE</scope>
</reference>
<name>A0A6J5MHW1_9CAUD</name>
<proteinExistence type="predicted"/>